<keyword evidence="6 8" id="KW-1133">Transmembrane helix</keyword>
<evidence type="ECO:0000313" key="10">
    <source>
        <dbReference type="EMBL" id="CAI9923951.1"/>
    </source>
</evidence>
<evidence type="ECO:0000256" key="3">
    <source>
        <dbReference type="ARBA" id="ARBA00022448"/>
    </source>
</evidence>
<dbReference type="InterPro" id="IPR013057">
    <property type="entry name" value="AA_transpt_TM"/>
</dbReference>
<feature type="transmembrane region" description="Helical" evidence="8">
    <location>
        <begin position="37"/>
        <end position="57"/>
    </location>
</feature>
<dbReference type="GO" id="GO:0015179">
    <property type="term" value="F:L-amino acid transmembrane transporter activity"/>
    <property type="evidence" value="ECO:0007669"/>
    <property type="project" value="TreeGrafter"/>
</dbReference>
<keyword evidence="5" id="KW-0029">Amino-acid transport</keyword>
<dbReference type="PANTHER" id="PTHR22950">
    <property type="entry name" value="AMINO ACID TRANSPORTER"/>
    <property type="match status" value="1"/>
</dbReference>
<feature type="transmembrane region" description="Helical" evidence="8">
    <location>
        <begin position="12"/>
        <end position="31"/>
    </location>
</feature>
<evidence type="ECO:0000256" key="4">
    <source>
        <dbReference type="ARBA" id="ARBA00022692"/>
    </source>
</evidence>
<comment type="caution">
    <text evidence="10">The sequence shown here is derived from an EMBL/GenBank/DDBJ whole genome shotgun (WGS) entry which is preliminary data.</text>
</comment>
<comment type="similarity">
    <text evidence="2">Belongs to the amino acid/polyamine transporter 2 family.</text>
</comment>
<evidence type="ECO:0000256" key="5">
    <source>
        <dbReference type="ARBA" id="ARBA00022970"/>
    </source>
</evidence>
<dbReference type="PROSITE" id="PS51257">
    <property type="entry name" value="PROKAR_LIPOPROTEIN"/>
    <property type="match status" value="1"/>
</dbReference>
<evidence type="ECO:0000256" key="7">
    <source>
        <dbReference type="ARBA" id="ARBA00023136"/>
    </source>
</evidence>
<feature type="transmembrane region" description="Helical" evidence="8">
    <location>
        <begin position="328"/>
        <end position="347"/>
    </location>
</feature>
<evidence type="ECO:0000256" key="8">
    <source>
        <dbReference type="SAM" id="Phobius"/>
    </source>
</evidence>
<protein>
    <submittedName>
        <fullName evidence="10">Amino acid transporter family protein</fullName>
    </submittedName>
    <submittedName>
        <fullName evidence="11">Amino_acid transporter family protein</fullName>
    </submittedName>
</protein>
<feature type="transmembrane region" description="Helical" evidence="8">
    <location>
        <begin position="353"/>
        <end position="377"/>
    </location>
</feature>
<dbReference type="AlphaFoldDB" id="A0AA86TPL1"/>
<keyword evidence="7 8" id="KW-0472">Membrane</keyword>
<evidence type="ECO:0000256" key="2">
    <source>
        <dbReference type="ARBA" id="ARBA00008066"/>
    </source>
</evidence>
<feature type="transmembrane region" description="Helical" evidence="8">
    <location>
        <begin position="201"/>
        <end position="222"/>
    </location>
</feature>
<feature type="domain" description="Amino acid transporter transmembrane" evidence="9">
    <location>
        <begin position="7"/>
        <end position="380"/>
    </location>
</feature>
<reference evidence="10" key="1">
    <citation type="submission" date="2023-06" db="EMBL/GenBank/DDBJ databases">
        <authorList>
            <person name="Kurt Z."/>
        </authorList>
    </citation>
    <scope>NUCLEOTIDE SEQUENCE</scope>
</reference>
<evidence type="ECO:0000256" key="1">
    <source>
        <dbReference type="ARBA" id="ARBA00004141"/>
    </source>
</evidence>
<feature type="transmembrane region" description="Helical" evidence="8">
    <location>
        <begin position="152"/>
        <end position="170"/>
    </location>
</feature>
<feature type="transmembrane region" description="Helical" evidence="8">
    <location>
        <begin position="243"/>
        <end position="263"/>
    </location>
</feature>
<proteinExistence type="inferred from homology"/>
<dbReference type="PANTHER" id="PTHR22950:SF458">
    <property type="entry name" value="SODIUM-COUPLED NEUTRAL AMINO ACID TRANSPORTER 11-RELATED"/>
    <property type="match status" value="1"/>
</dbReference>
<accession>A0AA86TPL1</accession>
<name>A0AA86TPL1_9EUKA</name>
<dbReference type="GO" id="GO:0016020">
    <property type="term" value="C:membrane"/>
    <property type="evidence" value="ECO:0007669"/>
    <property type="project" value="UniProtKB-SubCell"/>
</dbReference>
<feature type="transmembrane region" description="Helical" evidence="8">
    <location>
        <begin position="123"/>
        <end position="140"/>
    </location>
</feature>
<dbReference type="Proteomes" id="UP001642409">
    <property type="component" value="Unassembled WGS sequence"/>
</dbReference>
<dbReference type="EMBL" id="CAXDID020000545">
    <property type="protein sequence ID" value="CAL6101538.1"/>
    <property type="molecule type" value="Genomic_DNA"/>
</dbReference>
<keyword evidence="3" id="KW-0813">Transport</keyword>
<dbReference type="Pfam" id="PF01490">
    <property type="entry name" value="Aa_trans"/>
    <property type="match status" value="1"/>
</dbReference>
<evidence type="ECO:0000259" key="9">
    <source>
        <dbReference type="Pfam" id="PF01490"/>
    </source>
</evidence>
<reference evidence="11 12" key="2">
    <citation type="submission" date="2024-07" db="EMBL/GenBank/DDBJ databases">
        <authorList>
            <person name="Akdeniz Z."/>
        </authorList>
    </citation>
    <scope>NUCLEOTIDE SEQUENCE [LARGE SCALE GENOMIC DNA]</scope>
</reference>
<evidence type="ECO:0000313" key="11">
    <source>
        <dbReference type="EMBL" id="CAL6101538.1"/>
    </source>
</evidence>
<gene>
    <name evidence="10" type="ORF">HINF_LOCUS11596</name>
    <name evidence="11" type="ORF">HINF_LOCUS71239</name>
</gene>
<evidence type="ECO:0000313" key="12">
    <source>
        <dbReference type="Proteomes" id="UP001642409"/>
    </source>
</evidence>
<keyword evidence="4 8" id="KW-0812">Transmembrane</keyword>
<organism evidence="10">
    <name type="scientific">Hexamita inflata</name>
    <dbReference type="NCBI Taxonomy" id="28002"/>
    <lineage>
        <taxon>Eukaryota</taxon>
        <taxon>Metamonada</taxon>
        <taxon>Diplomonadida</taxon>
        <taxon>Hexamitidae</taxon>
        <taxon>Hexamitinae</taxon>
        <taxon>Hexamita</taxon>
    </lineage>
</organism>
<sequence>MMSNKKQILKATVIMLSQMFGACMLQTPYIFARMGWVLSIVVFAFTVGFDVFMYRYFIEVSHYTKAQSYRELTEKVVSKKLSIVLEVSIVVSYFGFITAYIIISSSSVMNFLDNVFDYQANKYVVKAIIAFCIILPICMLKSLKQLSKVGAVSNIAVITFALSVIVYFFIHVGSGTLCSVDSTKEIKYGLKAFPSVSPSTIFLYVIMYIPSLQGNFTAQTVIPTMLRELQGTPAQRKKIAHTAIWIAVMFALLLYLMVGFMGAAMFGEDITDNLFTAFAPCKWIWIDILSLIYAGVVILAYPLVLYPIKISIVGWCKKDPHTKAGYKIQVITTLVFVVLNTALAMVLESIVVILGLFSSLTGVILYFVIPVCFIVQYPKIKKENLYMDHVQEYTEDAETATQVITVANITPTLSQNDKDIDEDKTQNQIVEQTTTTVCEQKQVEDLQQSIEVQQPQIYDEYIYGAFSRGYRRFTYPNLSYQILPSNLPTKYFFKLSCQILAKALRAKRQLLGAGFESSRPLNYGRDFSTIKNKNKNKKNLEFNLSIDLNIQLINIYLFYYLQHIQLIFHTTLLYASQLFQLITHNHIYQSWIIKFYRTYVISFNLSSQILQLFRVHHHAQSIHIFQLTHKIFLHK</sequence>
<comment type="subcellular location">
    <subcellularLocation>
        <location evidence="1">Membrane</location>
        <topology evidence="1">Multi-pass membrane protein</topology>
    </subcellularLocation>
</comment>
<evidence type="ECO:0000256" key="6">
    <source>
        <dbReference type="ARBA" id="ARBA00022989"/>
    </source>
</evidence>
<dbReference type="EMBL" id="CATOUU010000299">
    <property type="protein sequence ID" value="CAI9923951.1"/>
    <property type="molecule type" value="Genomic_DNA"/>
</dbReference>
<feature type="transmembrane region" description="Helical" evidence="8">
    <location>
        <begin position="83"/>
        <end position="103"/>
    </location>
</feature>
<feature type="transmembrane region" description="Helical" evidence="8">
    <location>
        <begin position="283"/>
        <end position="308"/>
    </location>
</feature>
<keyword evidence="12" id="KW-1185">Reference proteome</keyword>